<feature type="region of interest" description="Disordered" evidence="13">
    <location>
        <begin position="32"/>
        <end position="108"/>
    </location>
</feature>
<evidence type="ECO:0000259" key="14">
    <source>
        <dbReference type="PROSITE" id="PS50157"/>
    </source>
</evidence>
<dbReference type="GO" id="GO:0008270">
    <property type="term" value="F:zinc ion binding"/>
    <property type="evidence" value="ECO:0007669"/>
    <property type="project" value="UniProtKB-KW"/>
</dbReference>
<dbReference type="SUPFAM" id="SSF57667">
    <property type="entry name" value="beta-beta-alpha zinc fingers"/>
    <property type="match status" value="3"/>
</dbReference>
<evidence type="ECO:0000256" key="6">
    <source>
        <dbReference type="ARBA" id="ARBA00022833"/>
    </source>
</evidence>
<dbReference type="FunFam" id="3.30.160.60:FF:000358">
    <property type="entry name" value="zinc finger protein 24"/>
    <property type="match status" value="1"/>
</dbReference>
<keyword evidence="9" id="KW-0804">Transcription</keyword>
<comment type="subcellular location">
    <subcellularLocation>
        <location evidence="1">Nucleus</location>
    </subcellularLocation>
</comment>
<dbReference type="AlphaFoldDB" id="A0ABD0WVT8"/>
<evidence type="ECO:0000256" key="5">
    <source>
        <dbReference type="ARBA" id="ARBA00022771"/>
    </source>
</evidence>
<evidence type="ECO:0000256" key="7">
    <source>
        <dbReference type="ARBA" id="ARBA00023015"/>
    </source>
</evidence>
<dbReference type="PANTHER" id="PTHR23235:SF152">
    <property type="entry name" value="SI:DKEY-210J14.3"/>
    <property type="match status" value="1"/>
</dbReference>
<keyword evidence="4" id="KW-0677">Repeat</keyword>
<feature type="region of interest" description="Disordered" evidence="13">
    <location>
        <begin position="523"/>
        <end position="542"/>
    </location>
</feature>
<evidence type="ECO:0000313" key="15">
    <source>
        <dbReference type="EMBL" id="KAL0984483.1"/>
    </source>
</evidence>
<evidence type="ECO:0000256" key="9">
    <source>
        <dbReference type="ARBA" id="ARBA00023163"/>
    </source>
</evidence>
<dbReference type="FunFam" id="3.30.160.60:FF:000100">
    <property type="entry name" value="Zinc finger 45-like"/>
    <property type="match status" value="1"/>
</dbReference>
<sequence length="758" mass="85992">MAKIERLNARVAKLLTVAVHEVLEVVKETVSEYQEKTARTQRENESLRRRLQELQEKMKRENTAQQAAPAFTAISDKTEEESKGSPGPRQSDHESTEPEDKPVLTRKAWRRQQDDYNNSLELDHLVDPETDCNATQPLVENSRVAPERLSQVTEAAVTVYMPNSLCDADLDCMATRHMSSNMLPESHPSSPPHPGLSSGRIKTEPEHLEYPSIPHEPQGQNPFECGDSESSSTQNDSTSEPMQDNQEVQGIVHYINAEGLNTFVDAFPFECHPELVQDTRRQHRPLLRRDESHSCILCGKTFSRIGNLRIHQRCHTGEKPYCCLHCGRRFSHAGNLQKHKRVHTGERPYGCPQCGKTFIANISANNEGNRTLHQKRMSKIERLNARVAKLLTVAVNEVLEVVKETVSEYQEKTARTQRENESLRRRLHELQERLKRENTAAKLATFPTNVGCGRAASEKPSERVWSPNVTQDDPNPTQLDEKPGFTLEQTIRLGQEEYDGLELDQMADYETECSFILDLPGHQDGETRQSDEATTDHVTSGVKRHTSLDLLKAVMPDVPSPPCTSRGHTQLGIDLTTIKMEPELTECSAPPSTLSLPETLNRVDLSNSSVHYDPTALMNSRAVTGPYNVFLHSGHSSIMRRFGKSSRDIRKHHRQHFRRDEPHICFVCSKSFSRVGNLRIHQRCHTGEKPYCCGQCGRCFSQAGDLKKHKRVHTGEKPYYCDQCGKSFSRGENLKRHQKIHIGETLQLQQAWREQPSN</sequence>
<feature type="coiled-coil region" evidence="12">
    <location>
        <begin position="399"/>
        <end position="440"/>
    </location>
</feature>
<evidence type="ECO:0000256" key="4">
    <source>
        <dbReference type="ARBA" id="ARBA00022737"/>
    </source>
</evidence>
<evidence type="ECO:0000256" key="13">
    <source>
        <dbReference type="SAM" id="MobiDB-lite"/>
    </source>
</evidence>
<proteinExistence type="inferred from homology"/>
<comment type="similarity">
    <text evidence="2">Belongs to the krueppel C2H2-type zinc-finger protein family.</text>
</comment>
<gene>
    <name evidence="15" type="ORF">UPYG_G00142090</name>
</gene>
<feature type="compositionally biased region" description="Polar residues" evidence="13">
    <location>
        <begin position="467"/>
        <end position="478"/>
    </location>
</feature>
<evidence type="ECO:0000256" key="12">
    <source>
        <dbReference type="SAM" id="Coils"/>
    </source>
</evidence>
<feature type="domain" description="C2H2-type" evidence="14">
    <location>
        <begin position="321"/>
        <end position="348"/>
    </location>
</feature>
<dbReference type="InterPro" id="IPR036236">
    <property type="entry name" value="Znf_C2H2_sf"/>
</dbReference>
<dbReference type="FunFam" id="3.30.160.60:FF:000912">
    <property type="entry name" value="Zinc finger protein 660"/>
    <property type="match status" value="1"/>
</dbReference>
<dbReference type="Proteomes" id="UP001557470">
    <property type="component" value="Unassembled WGS sequence"/>
</dbReference>
<dbReference type="EMBL" id="JAGEUA010000004">
    <property type="protein sequence ID" value="KAL0984483.1"/>
    <property type="molecule type" value="Genomic_DNA"/>
</dbReference>
<organism evidence="15 16">
    <name type="scientific">Umbra pygmaea</name>
    <name type="common">Eastern mudminnow</name>
    <dbReference type="NCBI Taxonomy" id="75934"/>
    <lineage>
        <taxon>Eukaryota</taxon>
        <taxon>Metazoa</taxon>
        <taxon>Chordata</taxon>
        <taxon>Craniata</taxon>
        <taxon>Vertebrata</taxon>
        <taxon>Euteleostomi</taxon>
        <taxon>Actinopterygii</taxon>
        <taxon>Neopterygii</taxon>
        <taxon>Teleostei</taxon>
        <taxon>Protacanthopterygii</taxon>
        <taxon>Esociformes</taxon>
        <taxon>Umbridae</taxon>
        <taxon>Umbra</taxon>
    </lineage>
</organism>
<keyword evidence="12" id="KW-0175">Coiled coil</keyword>
<evidence type="ECO:0000256" key="8">
    <source>
        <dbReference type="ARBA" id="ARBA00023125"/>
    </source>
</evidence>
<keyword evidence="10" id="KW-0539">Nucleus</keyword>
<evidence type="ECO:0000313" key="16">
    <source>
        <dbReference type="Proteomes" id="UP001557470"/>
    </source>
</evidence>
<dbReference type="InterPro" id="IPR013087">
    <property type="entry name" value="Znf_C2H2_type"/>
</dbReference>
<dbReference type="FunFam" id="3.30.160.60:FF:002343">
    <property type="entry name" value="Zinc finger protein 33A"/>
    <property type="match status" value="1"/>
</dbReference>
<evidence type="ECO:0000256" key="2">
    <source>
        <dbReference type="ARBA" id="ARBA00006991"/>
    </source>
</evidence>
<feature type="domain" description="C2H2-type" evidence="14">
    <location>
        <begin position="663"/>
        <end position="690"/>
    </location>
</feature>
<comment type="caution">
    <text evidence="15">The sequence shown here is derived from an EMBL/GenBank/DDBJ whole genome shotgun (WGS) entry which is preliminary data.</text>
</comment>
<feature type="compositionally biased region" description="Basic and acidic residues" evidence="13">
    <location>
        <begin position="90"/>
        <end position="103"/>
    </location>
</feature>
<evidence type="ECO:0000256" key="11">
    <source>
        <dbReference type="PROSITE-ProRule" id="PRU00042"/>
    </source>
</evidence>
<keyword evidence="7" id="KW-0805">Transcription regulation</keyword>
<feature type="compositionally biased region" description="Basic and acidic residues" evidence="13">
    <location>
        <begin position="523"/>
        <end position="535"/>
    </location>
</feature>
<evidence type="ECO:0000256" key="3">
    <source>
        <dbReference type="ARBA" id="ARBA00022723"/>
    </source>
</evidence>
<feature type="region of interest" description="Disordered" evidence="13">
    <location>
        <begin position="180"/>
        <end position="244"/>
    </location>
</feature>
<feature type="region of interest" description="Disordered" evidence="13">
    <location>
        <begin position="451"/>
        <end position="482"/>
    </location>
</feature>
<feature type="domain" description="C2H2-type" evidence="14">
    <location>
        <begin position="719"/>
        <end position="746"/>
    </location>
</feature>
<reference evidence="15 16" key="1">
    <citation type="submission" date="2024-06" db="EMBL/GenBank/DDBJ databases">
        <authorList>
            <person name="Pan Q."/>
            <person name="Wen M."/>
            <person name="Jouanno E."/>
            <person name="Zahm M."/>
            <person name="Klopp C."/>
            <person name="Cabau C."/>
            <person name="Louis A."/>
            <person name="Berthelot C."/>
            <person name="Parey E."/>
            <person name="Roest Crollius H."/>
            <person name="Montfort J."/>
            <person name="Robinson-Rechavi M."/>
            <person name="Bouchez O."/>
            <person name="Lampietro C."/>
            <person name="Lopez Roques C."/>
            <person name="Donnadieu C."/>
            <person name="Postlethwait J."/>
            <person name="Bobe J."/>
            <person name="Verreycken H."/>
            <person name="Guiguen Y."/>
        </authorList>
    </citation>
    <scope>NUCLEOTIDE SEQUENCE [LARGE SCALE GENOMIC DNA]</scope>
    <source>
        <strain evidence="15">Up_M1</strain>
        <tissue evidence="15">Testis</tissue>
    </source>
</reference>
<dbReference type="PROSITE" id="PS50157">
    <property type="entry name" value="ZINC_FINGER_C2H2_2"/>
    <property type="match status" value="5"/>
</dbReference>
<dbReference type="Gene3D" id="3.30.160.60">
    <property type="entry name" value="Classic Zinc Finger"/>
    <property type="match status" value="6"/>
</dbReference>
<dbReference type="Pfam" id="PF00096">
    <property type="entry name" value="zf-C2H2"/>
    <property type="match status" value="3"/>
</dbReference>
<dbReference type="FunFam" id="3.30.160.60:FF:000038">
    <property type="entry name" value="Zinc finger protein 624"/>
    <property type="match status" value="1"/>
</dbReference>
<dbReference type="PROSITE" id="PS00028">
    <property type="entry name" value="ZINC_FINGER_C2H2_1"/>
    <property type="match status" value="5"/>
</dbReference>
<protein>
    <recommendedName>
        <fullName evidence="14">C2H2-type domain-containing protein</fullName>
    </recommendedName>
</protein>
<keyword evidence="5 11" id="KW-0863">Zinc-finger</keyword>
<keyword evidence="3" id="KW-0479">Metal-binding</keyword>
<dbReference type="SMART" id="SM00355">
    <property type="entry name" value="ZnF_C2H2"/>
    <property type="match status" value="5"/>
</dbReference>
<accession>A0ABD0WVT8</accession>
<name>A0ABD0WVT8_UMBPY</name>
<feature type="compositionally biased region" description="Basic and acidic residues" evidence="13">
    <location>
        <begin position="32"/>
        <end position="62"/>
    </location>
</feature>
<evidence type="ECO:0000256" key="1">
    <source>
        <dbReference type="ARBA" id="ARBA00004123"/>
    </source>
</evidence>
<feature type="compositionally biased region" description="Low complexity" evidence="13">
    <location>
        <begin position="228"/>
        <end position="240"/>
    </location>
</feature>
<dbReference type="PANTHER" id="PTHR23235">
    <property type="entry name" value="KRUEPPEL-LIKE TRANSCRIPTION FACTOR"/>
    <property type="match status" value="1"/>
</dbReference>
<keyword evidence="6" id="KW-0862">Zinc</keyword>
<keyword evidence="8" id="KW-0238">DNA-binding</keyword>
<evidence type="ECO:0000256" key="10">
    <source>
        <dbReference type="ARBA" id="ARBA00023242"/>
    </source>
</evidence>
<feature type="domain" description="C2H2-type" evidence="14">
    <location>
        <begin position="691"/>
        <end position="718"/>
    </location>
</feature>
<keyword evidence="16" id="KW-1185">Reference proteome</keyword>
<feature type="domain" description="C2H2-type" evidence="14">
    <location>
        <begin position="293"/>
        <end position="320"/>
    </location>
</feature>